<feature type="region of interest" description="Disordered" evidence="9">
    <location>
        <begin position="119"/>
        <end position="140"/>
    </location>
</feature>
<keyword evidence="13" id="KW-1185">Reference proteome</keyword>
<comment type="similarity">
    <text evidence="3">Belongs to the SDE2 family.</text>
</comment>
<feature type="compositionally biased region" description="Basic and acidic residues" evidence="9">
    <location>
        <begin position="119"/>
        <end position="132"/>
    </location>
</feature>
<dbReference type="AlphaFoldDB" id="A0AAV3XT91"/>
<evidence type="ECO:0000256" key="9">
    <source>
        <dbReference type="SAM" id="MobiDB-lite"/>
    </source>
</evidence>
<feature type="domain" description="SDE2-like" evidence="11">
    <location>
        <begin position="71"/>
        <end position="166"/>
    </location>
</feature>
<evidence type="ECO:0000256" key="7">
    <source>
        <dbReference type="ARBA" id="ARBA00023242"/>
    </source>
</evidence>
<feature type="compositionally biased region" description="Polar residues" evidence="9">
    <location>
        <begin position="293"/>
        <end position="303"/>
    </location>
</feature>
<reference evidence="12 13" key="1">
    <citation type="journal article" date="2021" name="Elife">
        <title>Chloroplast acquisition without the gene transfer in kleptoplastic sea slugs, Plakobranchus ocellatus.</title>
        <authorList>
            <person name="Maeda T."/>
            <person name="Takahashi S."/>
            <person name="Yoshida T."/>
            <person name="Shimamura S."/>
            <person name="Takaki Y."/>
            <person name="Nagai Y."/>
            <person name="Toyoda A."/>
            <person name="Suzuki Y."/>
            <person name="Arimoto A."/>
            <person name="Ishii H."/>
            <person name="Satoh N."/>
            <person name="Nishiyama T."/>
            <person name="Hasebe M."/>
            <person name="Maruyama T."/>
            <person name="Minagawa J."/>
            <person name="Obokata J."/>
            <person name="Shigenobu S."/>
        </authorList>
    </citation>
    <scope>NUCLEOTIDE SEQUENCE [LARGE SCALE GENOMIC DNA]</scope>
</reference>
<evidence type="ECO:0000256" key="4">
    <source>
        <dbReference type="ARBA" id="ARBA00022490"/>
    </source>
</evidence>
<sequence>MFINYVCCLERGQIDFPPNSSVEDLLTAVLNVGCKEKHDKAFYVTSNGKKQDKSSILEKEKTYHLVPRVLGGKGGFGSMLRAIGAQIEKTTSREACRDLSGRRMRDINNEKKLKEWLAKEAEREQEREERKRDRLAKHLRPQHKFDDAEYHEQKAKVQEDLQDALSTGLKRKMKNGDRNCTAQNKKTKTEWLGVDIDSDDLDSSDSDMEANPGILSGSLQQDMTNCDREDRVAASSSSQGVTDTDIKDEATSSEGSCLFNLPISPHLTKSLACGPQVINSDKCKAAPNRDSDITSATDVQSDTPVDLDDFNSSSELQALGLDRLKHALTVRGLKCGGTLEERADRLMIVKGLSVEEIQASYPILLAKGTGKGGKGKKFK</sequence>
<dbReference type="Pfam" id="PF22782">
    <property type="entry name" value="SDE2"/>
    <property type="match status" value="1"/>
</dbReference>
<evidence type="ECO:0000259" key="10">
    <source>
        <dbReference type="Pfam" id="PF13297"/>
    </source>
</evidence>
<keyword evidence="4" id="KW-0963">Cytoplasm</keyword>
<evidence type="ECO:0000256" key="5">
    <source>
        <dbReference type="ARBA" id="ARBA00022664"/>
    </source>
</evidence>
<accession>A0AAV3XT91</accession>
<dbReference type="InterPro" id="IPR025086">
    <property type="entry name" value="SDE2/SF3A3_SAP"/>
</dbReference>
<name>A0AAV3XT91_9GAST</name>
<keyword evidence="5" id="KW-0507">mRNA processing</keyword>
<dbReference type="EMBL" id="BLXT01000021">
    <property type="protein sequence ID" value="GFN73677.1"/>
    <property type="molecule type" value="Genomic_DNA"/>
</dbReference>
<organism evidence="12 13">
    <name type="scientific">Plakobranchus ocellatus</name>
    <dbReference type="NCBI Taxonomy" id="259542"/>
    <lineage>
        <taxon>Eukaryota</taxon>
        <taxon>Metazoa</taxon>
        <taxon>Spiralia</taxon>
        <taxon>Lophotrochozoa</taxon>
        <taxon>Mollusca</taxon>
        <taxon>Gastropoda</taxon>
        <taxon>Heterobranchia</taxon>
        <taxon>Euthyneura</taxon>
        <taxon>Panpulmonata</taxon>
        <taxon>Sacoglossa</taxon>
        <taxon>Placobranchoidea</taxon>
        <taxon>Plakobranchidae</taxon>
        <taxon>Plakobranchus</taxon>
    </lineage>
</organism>
<evidence type="ECO:0000313" key="12">
    <source>
        <dbReference type="EMBL" id="GFN73677.1"/>
    </source>
</evidence>
<keyword evidence="6" id="KW-0508">mRNA splicing</keyword>
<evidence type="ECO:0000256" key="3">
    <source>
        <dbReference type="ARBA" id="ARBA00008726"/>
    </source>
</evidence>
<keyword evidence="8" id="KW-0131">Cell cycle</keyword>
<dbReference type="GO" id="GO:0005737">
    <property type="term" value="C:cytoplasm"/>
    <property type="evidence" value="ECO:0007669"/>
    <property type="project" value="UniProtKB-SubCell"/>
</dbReference>
<dbReference type="GO" id="GO:0008380">
    <property type="term" value="P:RNA splicing"/>
    <property type="evidence" value="ECO:0007669"/>
    <property type="project" value="UniProtKB-KW"/>
</dbReference>
<dbReference type="GO" id="GO:0006397">
    <property type="term" value="P:mRNA processing"/>
    <property type="evidence" value="ECO:0007669"/>
    <property type="project" value="UniProtKB-KW"/>
</dbReference>
<evidence type="ECO:0000256" key="1">
    <source>
        <dbReference type="ARBA" id="ARBA00004123"/>
    </source>
</evidence>
<protein>
    <submittedName>
        <fullName evidence="12">Sde2-like protein</fullName>
    </submittedName>
</protein>
<dbReference type="InterPro" id="IPR053822">
    <property type="entry name" value="SDE2-like_dom"/>
</dbReference>
<dbReference type="Proteomes" id="UP000735302">
    <property type="component" value="Unassembled WGS sequence"/>
</dbReference>
<gene>
    <name evidence="12" type="ORF">PoB_000018300</name>
</gene>
<feature type="compositionally biased region" description="Acidic residues" evidence="9">
    <location>
        <begin position="197"/>
        <end position="208"/>
    </location>
</feature>
<evidence type="ECO:0000256" key="2">
    <source>
        <dbReference type="ARBA" id="ARBA00004496"/>
    </source>
</evidence>
<feature type="region of interest" description="Disordered" evidence="9">
    <location>
        <begin position="197"/>
        <end position="247"/>
    </location>
</feature>
<feature type="domain" description="SDE2/SF3A3 SAP" evidence="10">
    <location>
        <begin position="294"/>
        <end position="360"/>
    </location>
</feature>
<keyword evidence="7" id="KW-0539">Nucleus</keyword>
<dbReference type="PANTHER" id="PTHR12786:SF1">
    <property type="entry name" value="SPLICING REGULATOR SDE2"/>
    <property type="match status" value="1"/>
</dbReference>
<dbReference type="GO" id="GO:0005634">
    <property type="term" value="C:nucleus"/>
    <property type="evidence" value="ECO:0007669"/>
    <property type="project" value="UniProtKB-SubCell"/>
</dbReference>
<evidence type="ECO:0000256" key="6">
    <source>
        <dbReference type="ARBA" id="ARBA00023187"/>
    </source>
</evidence>
<dbReference type="Pfam" id="PF13297">
    <property type="entry name" value="SDE2_2C"/>
    <property type="match status" value="1"/>
</dbReference>
<proteinExistence type="inferred from homology"/>
<evidence type="ECO:0000259" key="11">
    <source>
        <dbReference type="Pfam" id="PF22782"/>
    </source>
</evidence>
<evidence type="ECO:0000256" key="8">
    <source>
        <dbReference type="ARBA" id="ARBA00023306"/>
    </source>
</evidence>
<comment type="caution">
    <text evidence="12">The sequence shown here is derived from an EMBL/GenBank/DDBJ whole genome shotgun (WGS) entry which is preliminary data.</text>
</comment>
<dbReference type="PANTHER" id="PTHR12786">
    <property type="entry name" value="SPLICING FACTOR SF3A-RELATED"/>
    <property type="match status" value="1"/>
</dbReference>
<evidence type="ECO:0000313" key="13">
    <source>
        <dbReference type="Proteomes" id="UP000735302"/>
    </source>
</evidence>
<feature type="region of interest" description="Disordered" evidence="9">
    <location>
        <begin position="284"/>
        <end position="303"/>
    </location>
</feature>
<comment type="subcellular location">
    <subcellularLocation>
        <location evidence="2">Cytoplasm</location>
    </subcellularLocation>
    <subcellularLocation>
        <location evidence="1">Nucleus</location>
    </subcellularLocation>
</comment>
<dbReference type="InterPro" id="IPR051421">
    <property type="entry name" value="RNA_Proc_DNA_Dmg_Regulator"/>
</dbReference>